<protein>
    <submittedName>
        <fullName evidence="9">Lycopene cyclase domain-containing protein</fullName>
    </submittedName>
</protein>
<keyword evidence="6 8" id="KW-0472">Membrane</keyword>
<evidence type="ECO:0000256" key="2">
    <source>
        <dbReference type="ARBA" id="ARBA00004829"/>
    </source>
</evidence>
<dbReference type="EMBL" id="JADCSA010000010">
    <property type="protein sequence ID" value="MBE7325218.1"/>
    <property type="molecule type" value="Genomic_DNA"/>
</dbReference>
<dbReference type="NCBIfam" id="TIGR03462">
    <property type="entry name" value="CarR_dom_SF"/>
    <property type="match status" value="1"/>
</dbReference>
<comment type="pathway">
    <text evidence="2">Carotenoid biosynthesis.</text>
</comment>
<sequence length="113" mass="12128">MSWLYLAAIVASGCCMALVDHRWKLFAFDRPRVAATAVAVGFVLFLAWDLVAIELAVYSKGESPGMSGIDVAPELPLEELFFITFLSYITGVFHGAFSRLLARSPGASAGGAR</sequence>
<feature type="transmembrane region" description="Helical" evidence="8">
    <location>
        <begin position="33"/>
        <end position="58"/>
    </location>
</feature>
<name>A0ABR9RUN8_9ACTN</name>
<feature type="transmembrane region" description="Helical" evidence="8">
    <location>
        <begin position="79"/>
        <end position="97"/>
    </location>
</feature>
<comment type="caution">
    <text evidence="9">The sequence shown here is derived from an EMBL/GenBank/DDBJ whole genome shotgun (WGS) entry which is preliminary data.</text>
</comment>
<accession>A0ABR9RUN8</accession>
<evidence type="ECO:0000256" key="3">
    <source>
        <dbReference type="ARBA" id="ARBA00022692"/>
    </source>
</evidence>
<dbReference type="InterPro" id="IPR017825">
    <property type="entry name" value="Lycopene_cyclase_dom"/>
</dbReference>
<evidence type="ECO:0000256" key="4">
    <source>
        <dbReference type="ARBA" id="ARBA00022746"/>
    </source>
</evidence>
<comment type="subcellular location">
    <subcellularLocation>
        <location evidence="1">Membrane</location>
        <topology evidence="1">Multi-pass membrane protein</topology>
    </subcellularLocation>
</comment>
<evidence type="ECO:0000256" key="1">
    <source>
        <dbReference type="ARBA" id="ARBA00004141"/>
    </source>
</evidence>
<evidence type="ECO:0000256" key="8">
    <source>
        <dbReference type="SAM" id="Phobius"/>
    </source>
</evidence>
<dbReference type="RefSeq" id="WP_193638545.1">
    <property type="nucleotide sequence ID" value="NZ_JADCSA010000010.1"/>
</dbReference>
<keyword evidence="3 8" id="KW-0812">Transmembrane</keyword>
<dbReference type="Proteomes" id="UP000756387">
    <property type="component" value="Unassembled WGS sequence"/>
</dbReference>
<evidence type="ECO:0000256" key="5">
    <source>
        <dbReference type="ARBA" id="ARBA00022989"/>
    </source>
</evidence>
<keyword evidence="5 8" id="KW-1133">Transmembrane helix</keyword>
<evidence type="ECO:0000313" key="9">
    <source>
        <dbReference type="EMBL" id="MBE7325218.1"/>
    </source>
</evidence>
<reference evidence="9 10" key="1">
    <citation type="submission" date="2020-10" db="EMBL/GenBank/DDBJ databases">
        <title>Nocardioides sp. isolated from sludge.</title>
        <authorList>
            <person name="Zhang X."/>
        </authorList>
    </citation>
    <scope>NUCLEOTIDE SEQUENCE [LARGE SCALE GENOMIC DNA]</scope>
    <source>
        <strain evidence="9 10">Y6</strain>
    </source>
</reference>
<keyword evidence="10" id="KW-1185">Reference proteome</keyword>
<proteinExistence type="predicted"/>
<keyword evidence="7" id="KW-0413">Isomerase</keyword>
<evidence type="ECO:0000256" key="6">
    <source>
        <dbReference type="ARBA" id="ARBA00023136"/>
    </source>
</evidence>
<keyword evidence="4" id="KW-0125">Carotenoid biosynthesis</keyword>
<evidence type="ECO:0000313" key="10">
    <source>
        <dbReference type="Proteomes" id="UP000756387"/>
    </source>
</evidence>
<organism evidence="9 10">
    <name type="scientific">Nocardioides malaquae</name>
    <dbReference type="NCBI Taxonomy" id="2773426"/>
    <lineage>
        <taxon>Bacteria</taxon>
        <taxon>Bacillati</taxon>
        <taxon>Actinomycetota</taxon>
        <taxon>Actinomycetes</taxon>
        <taxon>Propionibacteriales</taxon>
        <taxon>Nocardioidaceae</taxon>
        <taxon>Nocardioides</taxon>
    </lineage>
</organism>
<evidence type="ECO:0000256" key="7">
    <source>
        <dbReference type="ARBA" id="ARBA00023235"/>
    </source>
</evidence>
<gene>
    <name evidence="9" type="ORF">IEQ44_11185</name>
</gene>